<feature type="region of interest" description="Disordered" evidence="1">
    <location>
        <begin position="1"/>
        <end position="22"/>
    </location>
</feature>
<comment type="caution">
    <text evidence="2">The sequence shown here is derived from an EMBL/GenBank/DDBJ whole genome shotgun (WGS) entry which is preliminary data.</text>
</comment>
<dbReference type="Proteomes" id="UP001390339">
    <property type="component" value="Unassembled WGS sequence"/>
</dbReference>
<proteinExistence type="predicted"/>
<feature type="region of interest" description="Disordered" evidence="1">
    <location>
        <begin position="114"/>
        <end position="136"/>
    </location>
</feature>
<feature type="compositionally biased region" description="Polar residues" evidence="1">
    <location>
        <begin position="261"/>
        <end position="280"/>
    </location>
</feature>
<feature type="compositionally biased region" description="Polar residues" evidence="1">
    <location>
        <begin position="1"/>
        <end position="14"/>
    </location>
</feature>
<protein>
    <submittedName>
        <fullName evidence="2">Uncharacterized protein</fullName>
    </submittedName>
</protein>
<feature type="compositionally biased region" description="Low complexity" evidence="1">
    <location>
        <begin position="244"/>
        <end position="254"/>
    </location>
</feature>
<evidence type="ECO:0000313" key="3">
    <source>
        <dbReference type="Proteomes" id="UP001390339"/>
    </source>
</evidence>
<name>A0ABR2ISE7_9PEZI</name>
<feature type="region of interest" description="Disordered" evidence="1">
    <location>
        <begin position="242"/>
        <end position="300"/>
    </location>
</feature>
<feature type="compositionally biased region" description="Low complexity" evidence="1">
    <location>
        <begin position="121"/>
        <end position="134"/>
    </location>
</feature>
<reference evidence="2 3" key="1">
    <citation type="journal article" date="2024" name="IMA Fungus">
        <title>Apiospora arundinis, a panoply of carbohydrate-active enzymes and secondary metabolites.</title>
        <authorList>
            <person name="Sorensen T."/>
            <person name="Petersen C."/>
            <person name="Muurmann A.T."/>
            <person name="Christiansen J.V."/>
            <person name="Brundto M.L."/>
            <person name="Overgaard C.K."/>
            <person name="Boysen A.T."/>
            <person name="Wollenberg R.D."/>
            <person name="Larsen T.O."/>
            <person name="Sorensen J.L."/>
            <person name="Nielsen K.L."/>
            <person name="Sondergaard T.E."/>
        </authorList>
    </citation>
    <scope>NUCLEOTIDE SEQUENCE [LARGE SCALE GENOMIC DNA]</scope>
    <source>
        <strain evidence="2 3">AAU 773</strain>
    </source>
</reference>
<evidence type="ECO:0000313" key="2">
    <source>
        <dbReference type="EMBL" id="KAK8867537.1"/>
    </source>
</evidence>
<dbReference type="EMBL" id="JAPCWZ010000004">
    <property type="protein sequence ID" value="KAK8867537.1"/>
    <property type="molecule type" value="Genomic_DNA"/>
</dbReference>
<organism evidence="2 3">
    <name type="scientific">Apiospora arundinis</name>
    <dbReference type="NCBI Taxonomy" id="335852"/>
    <lineage>
        <taxon>Eukaryota</taxon>
        <taxon>Fungi</taxon>
        <taxon>Dikarya</taxon>
        <taxon>Ascomycota</taxon>
        <taxon>Pezizomycotina</taxon>
        <taxon>Sordariomycetes</taxon>
        <taxon>Xylariomycetidae</taxon>
        <taxon>Amphisphaeriales</taxon>
        <taxon>Apiosporaceae</taxon>
        <taxon>Apiospora</taxon>
    </lineage>
</organism>
<evidence type="ECO:0000256" key="1">
    <source>
        <dbReference type="SAM" id="MobiDB-lite"/>
    </source>
</evidence>
<accession>A0ABR2ISE7</accession>
<keyword evidence="3" id="KW-1185">Reference proteome</keyword>
<sequence length="361" mass="40093">MTPRTSSYGSNSRGLRSVPKYQEKKQMSDSHIHWEAGYLAFLTHFETWNQNDRDNLIRSKAVDRKATNHPCVILERFPDSDHCVITPVSAFNATEETGFLPPWKQPWHGKKKAEDFRSFRGSESSSSSSSDSGSDITTSLPFQQLLELRNGRTMPKPRASWIYIQHIFVVPVHLLIPFKKPGQGRKSEPREPRQLTQASLHNLRAHIQNECSIFQKQINALHQLRREGRLLGCESQERPQQQCSSSSAAYSVSLHSHEADQTQPTINPTTYASAVATSPPQRVVDSTSASSDSTSRYSREVKLTSKSATYASAAATTTSQKCVSFSIPPSPLAATRGPWRNLRPAPAVVPATPKSAPASLK</sequence>
<gene>
    <name evidence="2" type="ORF">PGQ11_006115</name>
</gene>
<feature type="compositionally biased region" description="Low complexity" evidence="1">
    <location>
        <begin position="285"/>
        <end position="296"/>
    </location>
</feature>